<proteinExistence type="predicted"/>
<dbReference type="EMBL" id="KY684113">
    <property type="protein sequence ID" value="ARF12489.1"/>
    <property type="molecule type" value="Genomic_DNA"/>
</dbReference>
<organism evidence="1">
    <name type="scientific">Klosneuvirus KNV1</name>
    <dbReference type="NCBI Taxonomy" id="1977640"/>
    <lineage>
        <taxon>Viruses</taxon>
        <taxon>Varidnaviria</taxon>
        <taxon>Bamfordvirae</taxon>
        <taxon>Nucleocytoviricota</taxon>
        <taxon>Megaviricetes</taxon>
        <taxon>Imitervirales</taxon>
        <taxon>Mimiviridae</taxon>
        <taxon>Klosneuvirinae</taxon>
        <taxon>Klosneuvirus</taxon>
    </lineage>
</organism>
<reference evidence="1" key="1">
    <citation type="journal article" date="2017" name="Science">
        <title>Giant viruses with an expanded complement of translation system components.</title>
        <authorList>
            <person name="Schulz F."/>
            <person name="Yutin N."/>
            <person name="Ivanova N.N."/>
            <person name="Ortega D.R."/>
            <person name="Lee T.K."/>
            <person name="Vierheilig J."/>
            <person name="Daims H."/>
            <person name="Horn M."/>
            <person name="Wagner M."/>
            <person name="Jensen G.J."/>
            <person name="Kyrpides N.C."/>
            <person name="Koonin E.V."/>
            <person name="Woyke T."/>
        </authorList>
    </citation>
    <scope>NUCLEOTIDE SEQUENCE</scope>
    <source>
        <strain evidence="1">KNV1</strain>
    </source>
</reference>
<name>A0A1V0SL70_9VIRU</name>
<accession>A0A1V0SL70</accession>
<evidence type="ECO:0000313" key="1">
    <source>
        <dbReference type="EMBL" id="ARF12489.1"/>
    </source>
</evidence>
<protein>
    <submittedName>
        <fullName evidence="1">Uncharacterized protein</fullName>
    </submittedName>
</protein>
<sequence>MRLKSELYIKEQDEIVDKIIEILDLDDENSIILYNLDNDKEKQDKILALIPEIRKYYSFTTIIGASEPDKAKRPYLSIIRQLTKKKYTMTSYDHRIKQEGQKDIRTQKYVFTEKN</sequence>
<gene>
    <name evidence="1" type="ORF">Klosneuvirus_6_51</name>
</gene>